<accession>A0A498JGR0</accession>
<keyword evidence="2" id="KW-1185">Reference proteome</keyword>
<organism evidence="1 2">
    <name type="scientific">Malus domestica</name>
    <name type="common">Apple</name>
    <name type="synonym">Pyrus malus</name>
    <dbReference type="NCBI Taxonomy" id="3750"/>
    <lineage>
        <taxon>Eukaryota</taxon>
        <taxon>Viridiplantae</taxon>
        <taxon>Streptophyta</taxon>
        <taxon>Embryophyta</taxon>
        <taxon>Tracheophyta</taxon>
        <taxon>Spermatophyta</taxon>
        <taxon>Magnoliopsida</taxon>
        <taxon>eudicotyledons</taxon>
        <taxon>Gunneridae</taxon>
        <taxon>Pentapetalae</taxon>
        <taxon>rosids</taxon>
        <taxon>fabids</taxon>
        <taxon>Rosales</taxon>
        <taxon>Rosaceae</taxon>
        <taxon>Amygdaloideae</taxon>
        <taxon>Maleae</taxon>
        <taxon>Malus</taxon>
    </lineage>
</organism>
<sequence>MEDASNSNPISENRVKQEALQLAALLREMKEGLDTVRAKVQALTAKESHWRVSITSMICIKRHLFHLFSSPCQMYQVKANNYPRANIITFSATTLSNRYRVERCKRSCQKEITLESGAKQNIA</sequence>
<proteinExistence type="predicted"/>
<dbReference type="EMBL" id="RDQH01000334">
    <property type="protein sequence ID" value="RXH92591.1"/>
    <property type="molecule type" value="Genomic_DNA"/>
</dbReference>
<dbReference type="AlphaFoldDB" id="A0A498JGR0"/>
<dbReference type="Proteomes" id="UP000290289">
    <property type="component" value="Chromosome 8"/>
</dbReference>
<gene>
    <name evidence="1" type="ORF">DVH24_033487</name>
</gene>
<evidence type="ECO:0000313" key="2">
    <source>
        <dbReference type="Proteomes" id="UP000290289"/>
    </source>
</evidence>
<dbReference type="STRING" id="3750.A0A498JGR0"/>
<evidence type="ECO:0000313" key="1">
    <source>
        <dbReference type="EMBL" id="RXH92591.1"/>
    </source>
</evidence>
<name>A0A498JGR0_MALDO</name>
<reference evidence="1 2" key="1">
    <citation type="submission" date="2018-10" db="EMBL/GenBank/DDBJ databases">
        <title>A high-quality apple genome assembly.</title>
        <authorList>
            <person name="Hu J."/>
        </authorList>
    </citation>
    <scope>NUCLEOTIDE SEQUENCE [LARGE SCALE GENOMIC DNA]</scope>
    <source>
        <strain evidence="2">cv. HFTH1</strain>
        <tissue evidence="1">Young leaf</tissue>
    </source>
</reference>
<comment type="caution">
    <text evidence="1">The sequence shown here is derived from an EMBL/GenBank/DDBJ whole genome shotgun (WGS) entry which is preliminary data.</text>
</comment>
<protein>
    <submittedName>
        <fullName evidence="1">Uncharacterized protein</fullName>
    </submittedName>
</protein>